<dbReference type="PANTHER" id="PTHR42085">
    <property type="entry name" value="F-BOX DOMAIN-CONTAINING PROTEIN"/>
    <property type="match status" value="1"/>
</dbReference>
<evidence type="ECO:0000313" key="2">
    <source>
        <dbReference type="Proteomes" id="UP000193240"/>
    </source>
</evidence>
<reference evidence="1 2" key="1">
    <citation type="journal article" date="2017" name="Genome Announc.">
        <title>Genome sequence of the saprophytic ascomycete Epicoccum nigrum ICMP 19927 strain isolated from New Zealand.</title>
        <authorList>
            <person name="Fokin M."/>
            <person name="Fleetwood D."/>
            <person name="Weir B.S."/>
            <person name="Villas-Boas S.G."/>
        </authorList>
    </citation>
    <scope>NUCLEOTIDE SEQUENCE [LARGE SCALE GENOMIC DNA]</scope>
    <source>
        <strain evidence="1 2">ICMP 19927</strain>
    </source>
</reference>
<evidence type="ECO:0000313" key="1">
    <source>
        <dbReference type="EMBL" id="OSS49876.1"/>
    </source>
</evidence>
<protein>
    <submittedName>
        <fullName evidence="1">Uncharacterized protein</fullName>
    </submittedName>
</protein>
<proteinExistence type="predicted"/>
<sequence length="159" mass="18498">MEIHTDMNLNEVRRNMALLGPDCTFAPMMLVQTQQEPLETDSSNDNDNDEGDKALAFEMNFETQPESPLLRLPGELRNKIYHYLYDDCTVGVAQYQRKVYTVYSCDHSALLQVSLQVRKEAFSYLLEHFKFYVKYKDLGGLCRRFEGADRINTLVIDLR</sequence>
<organism evidence="1 2">
    <name type="scientific">Epicoccum nigrum</name>
    <name type="common">Soil fungus</name>
    <name type="synonym">Epicoccum purpurascens</name>
    <dbReference type="NCBI Taxonomy" id="105696"/>
    <lineage>
        <taxon>Eukaryota</taxon>
        <taxon>Fungi</taxon>
        <taxon>Dikarya</taxon>
        <taxon>Ascomycota</taxon>
        <taxon>Pezizomycotina</taxon>
        <taxon>Dothideomycetes</taxon>
        <taxon>Pleosporomycetidae</taxon>
        <taxon>Pleosporales</taxon>
        <taxon>Pleosporineae</taxon>
        <taxon>Didymellaceae</taxon>
        <taxon>Epicoccum</taxon>
    </lineage>
</organism>
<gene>
    <name evidence="1" type="ORF">B5807_05890</name>
</gene>
<keyword evidence="2" id="KW-1185">Reference proteome</keyword>
<dbReference type="EMBL" id="KZ107843">
    <property type="protein sequence ID" value="OSS49876.1"/>
    <property type="molecule type" value="Genomic_DNA"/>
</dbReference>
<dbReference type="InParanoid" id="A0A1Y2M172"/>
<dbReference type="Proteomes" id="UP000193240">
    <property type="component" value="Unassembled WGS sequence"/>
</dbReference>
<name>A0A1Y2M172_EPING</name>
<dbReference type="AlphaFoldDB" id="A0A1Y2M172"/>
<dbReference type="PANTHER" id="PTHR42085:SF1">
    <property type="entry name" value="F-BOX DOMAIN-CONTAINING PROTEIN"/>
    <property type="match status" value="1"/>
</dbReference>
<dbReference type="InterPro" id="IPR038883">
    <property type="entry name" value="AN11006-like"/>
</dbReference>
<accession>A0A1Y2M172</accession>